<gene>
    <name evidence="1" type="primary">pxpA</name>
    <name evidence="2" type="ORF">CH338_04830</name>
</gene>
<dbReference type="InterPro" id="IPR005501">
    <property type="entry name" value="LamB/YcsF/PxpA-like"/>
</dbReference>
<dbReference type="Proteomes" id="UP000248863">
    <property type="component" value="Unassembled WGS sequence"/>
</dbReference>
<sequence>MAKRINLNADIAEGWGAYNIGNDAELMTIIKSANVACGFHAGDPNSMHRLCMLAKEQGVSIGVHPGFNDLWGFGRRRIQMKPVDLEYMVAYQIGALQGMARYSGLKVTHLKPHGALNNMAAEDEEYALAIGRAIKTVDPSIIYVALAGSKMQWAAEKLGLPLAREGFVDRMYYDDGNLASRALSGTVLKDAEEAARRTVRMVVDGEIVSMNGKVVKVEVDTLCVHGDEPTAVGVARTARAALEKAGVEIVPLTEMELPGQ</sequence>
<keyword evidence="1" id="KW-0067">ATP-binding</keyword>
<dbReference type="CDD" id="cd10787">
    <property type="entry name" value="LamB_YcsF_like"/>
    <property type="match status" value="1"/>
</dbReference>
<dbReference type="SUPFAM" id="SSF88713">
    <property type="entry name" value="Glycoside hydrolase/deacetylase"/>
    <property type="match status" value="1"/>
</dbReference>
<keyword evidence="1" id="KW-0547">Nucleotide-binding</keyword>
<dbReference type="Gene3D" id="3.20.20.370">
    <property type="entry name" value="Glycoside hydrolase/deacetylase"/>
    <property type="match status" value="1"/>
</dbReference>
<dbReference type="GO" id="GO:0017168">
    <property type="term" value="F:5-oxoprolinase (ATP-hydrolyzing) activity"/>
    <property type="evidence" value="ECO:0007669"/>
    <property type="project" value="UniProtKB-UniRule"/>
</dbReference>
<comment type="similarity">
    <text evidence="1">Belongs to the LamB/PxpA family.</text>
</comment>
<keyword evidence="1" id="KW-0378">Hydrolase</keyword>
<dbReference type="EMBL" id="NPEU01000030">
    <property type="protein sequence ID" value="RAI40881.1"/>
    <property type="molecule type" value="Genomic_DNA"/>
</dbReference>
<dbReference type="InterPro" id="IPR011330">
    <property type="entry name" value="Glyco_hydro/deAcase_b/a-brl"/>
</dbReference>
<proteinExistence type="inferred from homology"/>
<dbReference type="NCBIfam" id="NF003814">
    <property type="entry name" value="PRK05406.1-3"/>
    <property type="match status" value="1"/>
</dbReference>
<dbReference type="PANTHER" id="PTHR30292">
    <property type="entry name" value="UNCHARACTERIZED PROTEIN YBGL-RELATED"/>
    <property type="match status" value="1"/>
</dbReference>
<dbReference type="EC" id="3.5.2.9" evidence="1"/>
<dbReference type="NCBIfam" id="NF003816">
    <property type="entry name" value="PRK05406.1-5"/>
    <property type="match status" value="1"/>
</dbReference>
<comment type="catalytic activity">
    <reaction evidence="1">
        <text>5-oxo-L-proline + ATP + 2 H2O = L-glutamate + ADP + phosphate + H(+)</text>
        <dbReference type="Rhea" id="RHEA:10348"/>
        <dbReference type="ChEBI" id="CHEBI:15377"/>
        <dbReference type="ChEBI" id="CHEBI:15378"/>
        <dbReference type="ChEBI" id="CHEBI:29985"/>
        <dbReference type="ChEBI" id="CHEBI:30616"/>
        <dbReference type="ChEBI" id="CHEBI:43474"/>
        <dbReference type="ChEBI" id="CHEBI:58402"/>
        <dbReference type="ChEBI" id="CHEBI:456216"/>
        <dbReference type="EC" id="3.5.2.9"/>
    </reaction>
</comment>
<name>A0A327KR27_9BRAD</name>
<dbReference type="GO" id="GO:0005975">
    <property type="term" value="P:carbohydrate metabolic process"/>
    <property type="evidence" value="ECO:0007669"/>
    <property type="project" value="InterPro"/>
</dbReference>
<comment type="function">
    <text evidence="1">Catalyzes the cleavage of 5-oxoproline to form L-glutamate coupled to the hydrolysis of ATP to ADP and inorganic phosphate.</text>
</comment>
<dbReference type="RefSeq" id="WP_111355907.1">
    <property type="nucleotide sequence ID" value="NZ_NHSK01000071.1"/>
</dbReference>
<dbReference type="GO" id="GO:0005524">
    <property type="term" value="F:ATP binding"/>
    <property type="evidence" value="ECO:0007669"/>
    <property type="project" value="UniProtKB-UniRule"/>
</dbReference>
<keyword evidence="3" id="KW-1185">Reference proteome</keyword>
<reference evidence="2 3" key="1">
    <citation type="submission" date="2017-07" db="EMBL/GenBank/DDBJ databases">
        <title>Draft Genome Sequences of Select Purple Nonsulfur Bacteria.</title>
        <authorList>
            <person name="Lasarre B."/>
            <person name="Mckinlay J.B."/>
        </authorList>
    </citation>
    <scope>NUCLEOTIDE SEQUENCE [LARGE SCALE GENOMIC DNA]</scope>
    <source>
        <strain evidence="2 3">DSM 11907</strain>
    </source>
</reference>
<evidence type="ECO:0000256" key="1">
    <source>
        <dbReference type="HAMAP-Rule" id="MF_00691"/>
    </source>
</evidence>
<accession>A0A327KR27</accession>
<protein>
    <recommendedName>
        <fullName evidence="1">5-oxoprolinase subunit A</fullName>
        <shortName evidence="1">5-OPase subunit A</shortName>
        <ecNumber evidence="1">3.5.2.9</ecNumber>
    </recommendedName>
    <alternativeName>
        <fullName evidence="1">5-oxoprolinase (ATP-hydrolyzing) subunit A</fullName>
    </alternativeName>
</protein>
<dbReference type="HAMAP" id="MF_00691">
    <property type="entry name" value="PxpA"/>
    <property type="match status" value="1"/>
</dbReference>
<evidence type="ECO:0000313" key="2">
    <source>
        <dbReference type="EMBL" id="RAI40881.1"/>
    </source>
</evidence>
<dbReference type="AlphaFoldDB" id="A0A327KR27"/>
<evidence type="ECO:0000313" key="3">
    <source>
        <dbReference type="Proteomes" id="UP000248863"/>
    </source>
</evidence>
<comment type="subunit">
    <text evidence="1">Forms a complex composed of PxpA, PxpB and PxpC.</text>
</comment>
<comment type="caution">
    <text evidence="2">The sequence shown here is derived from an EMBL/GenBank/DDBJ whole genome shotgun (WGS) entry which is preliminary data.</text>
</comment>
<dbReference type="PANTHER" id="PTHR30292:SF0">
    <property type="entry name" value="5-OXOPROLINASE SUBUNIT A"/>
    <property type="match status" value="1"/>
</dbReference>
<dbReference type="OrthoDB" id="9773478at2"/>
<dbReference type="Pfam" id="PF03746">
    <property type="entry name" value="LamB_YcsF"/>
    <property type="match status" value="1"/>
</dbReference>
<organism evidence="2 3">
    <name type="scientific">Rhodoplanes elegans</name>
    <dbReference type="NCBI Taxonomy" id="29408"/>
    <lineage>
        <taxon>Bacteria</taxon>
        <taxon>Pseudomonadati</taxon>
        <taxon>Pseudomonadota</taxon>
        <taxon>Alphaproteobacteria</taxon>
        <taxon>Hyphomicrobiales</taxon>
        <taxon>Nitrobacteraceae</taxon>
        <taxon>Rhodoplanes</taxon>
    </lineage>
</organism>